<protein>
    <recommendedName>
        <fullName evidence="3">DUF4397 domain-containing protein</fullName>
    </recommendedName>
</protein>
<gene>
    <name evidence="1" type="ORF">EV199_1258</name>
</gene>
<organism evidence="1 2">
    <name type="scientific">Pseudobacter ginsenosidimutans</name>
    <dbReference type="NCBI Taxonomy" id="661488"/>
    <lineage>
        <taxon>Bacteria</taxon>
        <taxon>Pseudomonadati</taxon>
        <taxon>Bacteroidota</taxon>
        <taxon>Chitinophagia</taxon>
        <taxon>Chitinophagales</taxon>
        <taxon>Chitinophagaceae</taxon>
        <taxon>Pseudobacter</taxon>
    </lineage>
</organism>
<evidence type="ECO:0000313" key="1">
    <source>
        <dbReference type="EMBL" id="RZS75393.1"/>
    </source>
</evidence>
<reference evidence="1 2" key="1">
    <citation type="submission" date="2019-02" db="EMBL/GenBank/DDBJ databases">
        <title>Genomic Encyclopedia of Type Strains, Phase IV (KMG-IV): sequencing the most valuable type-strain genomes for metagenomic binning, comparative biology and taxonomic classification.</title>
        <authorList>
            <person name="Goeker M."/>
        </authorList>
    </citation>
    <scope>NUCLEOTIDE SEQUENCE [LARGE SCALE GENOMIC DNA]</scope>
    <source>
        <strain evidence="1 2">DSM 18116</strain>
    </source>
</reference>
<comment type="caution">
    <text evidence="1">The sequence shown here is derived from an EMBL/GenBank/DDBJ whole genome shotgun (WGS) entry which is preliminary data.</text>
</comment>
<dbReference type="RefSeq" id="WP_130539765.1">
    <property type="nucleotide sequence ID" value="NZ_CP042431.1"/>
</dbReference>
<keyword evidence="2" id="KW-1185">Reference proteome</keyword>
<proteinExistence type="predicted"/>
<dbReference type="EMBL" id="SGXA01000001">
    <property type="protein sequence ID" value="RZS75393.1"/>
    <property type="molecule type" value="Genomic_DNA"/>
</dbReference>
<dbReference type="AlphaFoldDB" id="A0A4Q7N1W0"/>
<accession>A0A4Q7N1W0</accession>
<sequence>MISTYCKRNRSANGRNRIFILFPFLAILLITSSCKKNRFDGNPATVQVFNAMDDGISFYTYLGNKRPALFKTSLEIRNKSYEQKNNLLYISSFPQQIDFYAKPDTMPHDQPALSMLAELKDGAMYSLFIHGEKSAPAFSLFQDIIPAINWQDSTSHIRIANFSESQAISVNIKGEAEGSLVQNLPYKSLSDFIERSAGKSVAGYEFEIRNQATGELLASYATSGLYPLDGTPNLWLGKSNTLVFTGKYGAAYPNQQTITLMNHR</sequence>
<evidence type="ECO:0000313" key="2">
    <source>
        <dbReference type="Proteomes" id="UP000293874"/>
    </source>
</evidence>
<dbReference type="Proteomes" id="UP000293874">
    <property type="component" value="Unassembled WGS sequence"/>
</dbReference>
<dbReference type="PROSITE" id="PS51257">
    <property type="entry name" value="PROKAR_LIPOPROTEIN"/>
    <property type="match status" value="1"/>
</dbReference>
<evidence type="ECO:0008006" key="3">
    <source>
        <dbReference type="Google" id="ProtNLM"/>
    </source>
</evidence>
<name>A0A4Q7N1W0_9BACT</name>
<dbReference type="OrthoDB" id="686325at2"/>